<dbReference type="Gene3D" id="1.20.1170.10">
    <property type="match status" value="1"/>
</dbReference>
<dbReference type="PANTHER" id="PTHR38443">
    <property type="match status" value="1"/>
</dbReference>
<keyword evidence="1" id="KW-0812">Transmembrane</keyword>
<sequence>MAPDIKAFYADTNFTTTVTGHPGGEVKKADVFILSHPDIMNLMRYVWAGCYLPTEHDEYVRRMGIDESVKGDVTKEIDLMVKAYADIQKDNKNFRDKTWQGLVNLAGDIKNFAKKAGGTTKSSYYAAFLKAIKEWNDENKKPSPDKTKLDHQRNIVKVFTEDMIKRITQLQTSSEQARKDLDTFKNASTTHSSTLQTNEEEVKKLLDDGEIKKLEGEIKSLQKELAAEHDELSYDIKVAATTPAYAWCTVFGFIAAISVATAYGLKIKKIKENIEETESKINTDQKKLKADRIVSADAQRMADGASALVNLIGPAIKALQKLETVWQTITADLKGLKEAAEDPGKDIPDIDIEEVMLEGLIESWNDLGKYVGQYVDQAYISEPEMITLKKWVEEYGTKH</sequence>
<feature type="transmembrane region" description="Helical" evidence="1">
    <location>
        <begin position="244"/>
        <end position="265"/>
    </location>
</feature>
<name>A0A8H3RWW6_9EURO</name>
<dbReference type="SUPFAM" id="SSF58100">
    <property type="entry name" value="Bacterial hemolysins"/>
    <property type="match status" value="1"/>
</dbReference>
<evidence type="ECO:0000313" key="2">
    <source>
        <dbReference type="EMBL" id="GFF40821.1"/>
    </source>
</evidence>
<dbReference type="AlphaFoldDB" id="A0A8H3RWW6"/>
<dbReference type="CDD" id="cd22656">
    <property type="entry name" value="ClyA_Cry6Aa-like"/>
    <property type="match status" value="1"/>
</dbReference>
<proteinExistence type="predicted"/>
<dbReference type="Proteomes" id="UP000465221">
    <property type="component" value="Unassembled WGS sequence"/>
</dbReference>
<dbReference type="EMBL" id="BLKC01000042">
    <property type="protein sequence ID" value="GFF40821.1"/>
    <property type="molecule type" value="Genomic_DNA"/>
</dbReference>
<organism evidence="2 3">
    <name type="scientific">Aspergillus udagawae</name>
    <dbReference type="NCBI Taxonomy" id="91492"/>
    <lineage>
        <taxon>Eukaryota</taxon>
        <taxon>Fungi</taxon>
        <taxon>Dikarya</taxon>
        <taxon>Ascomycota</taxon>
        <taxon>Pezizomycotina</taxon>
        <taxon>Eurotiomycetes</taxon>
        <taxon>Eurotiomycetidae</taxon>
        <taxon>Eurotiales</taxon>
        <taxon>Aspergillaceae</taxon>
        <taxon>Aspergillus</taxon>
        <taxon>Aspergillus subgen. Fumigati</taxon>
    </lineage>
</organism>
<reference evidence="2 3" key="1">
    <citation type="submission" date="2020-01" db="EMBL/GenBank/DDBJ databases">
        <title>Draft genome sequence of Aspergillus udagawae IFM 46972.</title>
        <authorList>
            <person name="Takahashi H."/>
            <person name="Yaguchi T."/>
        </authorList>
    </citation>
    <scope>NUCLEOTIDE SEQUENCE [LARGE SCALE GENOMIC DNA]</scope>
    <source>
        <strain evidence="2 3">IFM 46972</strain>
    </source>
</reference>
<dbReference type="InterPro" id="IPR052785">
    <property type="entry name" value="Enterotoxin_cmpnt"/>
</dbReference>
<dbReference type="NCBIfam" id="NF033928">
    <property type="entry name" value="alph_xenorhab_A"/>
    <property type="match status" value="1"/>
</dbReference>
<dbReference type="PANTHER" id="PTHR38443:SF2">
    <property type="entry name" value="NON-HEMOLYTIC ENTEROTOXIN LYTIC COMPONENT L1"/>
    <property type="match status" value="1"/>
</dbReference>
<evidence type="ECO:0000256" key="1">
    <source>
        <dbReference type="SAM" id="Phobius"/>
    </source>
</evidence>
<keyword evidence="1" id="KW-1133">Transmembrane helix</keyword>
<accession>A0A8H3RWW6</accession>
<comment type="caution">
    <text evidence="2">The sequence shown here is derived from an EMBL/GenBank/DDBJ whole genome shotgun (WGS) entry which is preliminary data.</text>
</comment>
<protein>
    <recommendedName>
        <fullName evidence="4">Pesticidal crystal protein cry6Aa</fullName>
    </recommendedName>
</protein>
<evidence type="ECO:0000313" key="3">
    <source>
        <dbReference type="Proteomes" id="UP000465221"/>
    </source>
</evidence>
<gene>
    <name evidence="2" type="ORF">IFM46972_06341</name>
</gene>
<evidence type="ECO:0008006" key="4">
    <source>
        <dbReference type="Google" id="ProtNLM"/>
    </source>
</evidence>
<keyword evidence="1" id="KW-0472">Membrane</keyword>